<dbReference type="Pfam" id="PF02457">
    <property type="entry name" value="DAC"/>
    <property type="match status" value="1"/>
</dbReference>
<keyword evidence="3" id="KW-1185">Reference proteome</keyword>
<accession>A0A841MJT0</accession>
<reference evidence="2 3" key="1">
    <citation type="submission" date="2020-08" db="EMBL/GenBank/DDBJ databases">
        <title>Genomic Encyclopedia of Type Strains, Phase IV (KMG-IV): sequencing the most valuable type-strain genomes for metagenomic binning, comparative biology and taxonomic classification.</title>
        <authorList>
            <person name="Goeker M."/>
        </authorList>
    </citation>
    <scope>NUCLEOTIDE SEQUENCE [LARGE SCALE GENOMIC DNA]</scope>
    <source>
        <strain evidence="2 3">DSM 102044</strain>
    </source>
</reference>
<dbReference type="Pfam" id="PF21750">
    <property type="entry name" value="DACNH"/>
    <property type="match status" value="1"/>
</dbReference>
<feature type="domain" description="DAC" evidence="1">
    <location>
        <begin position="353"/>
        <end position="507"/>
    </location>
</feature>
<evidence type="ECO:0000313" key="2">
    <source>
        <dbReference type="EMBL" id="MBB6324506.1"/>
    </source>
</evidence>
<sequence>MQDNTIKLFMWGYQQHVQISFEVTAEGLFNKIDRKLNPNVFFVGVLVDEREDRHPICLEPEDSGFQVESFKDLKGLANQLEMADKETRMFHSHPIAQESHTKRIANKSYREAIRKILKRDHLYDKNEFFVAHPTYVEGYQVFTILSLNKEVLGSYYTLSKNEWGRLTIYNSFIDSAIHVFLSECTQALKDPNNSLGAIERDAHELFRVAGKKFMYTISSAGGNFEGLHHLYDACNEIASLKYEGAIGIGNMIVAPKEHKNVKLTLQLKEPIKIRDYRKVRKFLELSDNDVSIVSDSALIYGIGELRGKYNPREENLFVVSFTGHFKWELFHDNNPLMVVEYKEPALPSDKINREKFYSDFSRIFKGIIGREQIADLWEIVIEATKQKHGTMLVISSAASEEANRLSQQSFPVVPLKLTDKIIPRITSIDGAVLLDPDATCYAIGVIMDGLATEKGDSSRGARYNSAIRYLEQHKKDASIAIVIVSEDGMVNIIPDLRPQVKHADITEAIENFKELEKSSTLNYKDFNRSMGFFRSLKFYLTQQECDTINTVRKEIEEKFKEDLSAVRIVHYDLSPDPEMNSSYYEEE</sequence>
<proteinExistence type="predicted"/>
<dbReference type="InterPro" id="IPR048554">
    <property type="entry name" value="DACNG"/>
</dbReference>
<organism evidence="2 3">
    <name type="scientific">Algoriphagus iocasae</name>
    <dbReference type="NCBI Taxonomy" id="1836499"/>
    <lineage>
        <taxon>Bacteria</taxon>
        <taxon>Pseudomonadati</taxon>
        <taxon>Bacteroidota</taxon>
        <taxon>Cytophagia</taxon>
        <taxon>Cytophagales</taxon>
        <taxon>Cyclobacteriaceae</taxon>
        <taxon>Algoriphagus</taxon>
    </lineage>
</organism>
<gene>
    <name evidence="2" type="ORF">FHS59_000121</name>
</gene>
<dbReference type="SUPFAM" id="SSF143597">
    <property type="entry name" value="YojJ-like"/>
    <property type="match status" value="1"/>
</dbReference>
<dbReference type="RefSeq" id="WP_221444418.1">
    <property type="nucleotide sequence ID" value="NZ_JACIJO010000001.1"/>
</dbReference>
<dbReference type="InterPro" id="IPR036888">
    <property type="entry name" value="DNA_integrity_DisA_N_sf"/>
</dbReference>
<comment type="caution">
    <text evidence="2">The sequence shown here is derived from an EMBL/GenBank/DDBJ whole genome shotgun (WGS) entry which is preliminary data.</text>
</comment>
<evidence type="ECO:0000259" key="1">
    <source>
        <dbReference type="PROSITE" id="PS51794"/>
    </source>
</evidence>
<dbReference type="PROSITE" id="PS51794">
    <property type="entry name" value="DAC"/>
    <property type="match status" value="1"/>
</dbReference>
<dbReference type="Proteomes" id="UP000588604">
    <property type="component" value="Unassembled WGS sequence"/>
</dbReference>
<dbReference type="InterPro" id="IPR048555">
    <property type="entry name" value="DACNH"/>
</dbReference>
<name>A0A841MJT0_9BACT</name>
<dbReference type="Pfam" id="PF21752">
    <property type="entry name" value="DACNG"/>
    <property type="match status" value="1"/>
</dbReference>
<dbReference type="Gene3D" id="3.40.1700.10">
    <property type="entry name" value="DNA integrity scanning protein, DisA, N-terminal domain"/>
    <property type="match status" value="1"/>
</dbReference>
<dbReference type="EMBL" id="JACIJO010000001">
    <property type="protein sequence ID" value="MBB6324506.1"/>
    <property type="molecule type" value="Genomic_DNA"/>
</dbReference>
<evidence type="ECO:0000313" key="3">
    <source>
        <dbReference type="Proteomes" id="UP000588604"/>
    </source>
</evidence>
<dbReference type="InterPro" id="IPR003390">
    <property type="entry name" value="DNA_integrity_scan_DisA_N"/>
</dbReference>
<dbReference type="AlphaFoldDB" id="A0A841MJT0"/>
<protein>
    <recommendedName>
        <fullName evidence="1">DAC domain-containing protein</fullName>
    </recommendedName>
</protein>